<evidence type="ECO:0000313" key="2">
    <source>
        <dbReference type="Proteomes" id="UP000253606"/>
    </source>
</evidence>
<dbReference type="Proteomes" id="UP000253606">
    <property type="component" value="Chromosome"/>
</dbReference>
<name>A0A2Z5G0T1_9BACT</name>
<accession>A0A2Z5G0T1</accession>
<sequence length="58" mass="6668">MQRGRCQLHRFHDGLFQACDPLPHVLDLVQIILARGLLSDLCVKRGCATQISWMKHKL</sequence>
<dbReference type="AlphaFoldDB" id="A0A2Z5G0T1"/>
<reference evidence="1 2" key="1">
    <citation type="journal article" date="2018" name="Front. Microbiol.">
        <title>Hydrolytic Capabilities as a Key to Environmental Success: Chitinolytic and Cellulolytic Acidobacteria From Acidic Sub-arctic Soils and Boreal Peatlands.</title>
        <authorList>
            <person name="Belova S.E."/>
            <person name="Ravin N.V."/>
            <person name="Pankratov T.A."/>
            <person name="Rakitin A.L."/>
            <person name="Ivanova A.A."/>
            <person name="Beletsky A.V."/>
            <person name="Mardanov A.V."/>
            <person name="Sinninghe Damste J.S."/>
            <person name="Dedysh S.N."/>
        </authorList>
    </citation>
    <scope>NUCLEOTIDE SEQUENCE [LARGE SCALE GENOMIC DNA]</scope>
    <source>
        <strain evidence="1 2">SBC82</strain>
    </source>
</reference>
<keyword evidence="2" id="KW-1185">Reference proteome</keyword>
<gene>
    <name evidence="1" type="ORF">ACPOL_3451</name>
</gene>
<dbReference type="EMBL" id="CP030840">
    <property type="protein sequence ID" value="AXC12738.1"/>
    <property type="molecule type" value="Genomic_DNA"/>
</dbReference>
<protein>
    <submittedName>
        <fullName evidence="1">Uncharacterized protein</fullName>
    </submittedName>
</protein>
<organism evidence="1 2">
    <name type="scientific">Acidisarcina polymorpha</name>
    <dbReference type="NCBI Taxonomy" id="2211140"/>
    <lineage>
        <taxon>Bacteria</taxon>
        <taxon>Pseudomonadati</taxon>
        <taxon>Acidobacteriota</taxon>
        <taxon>Terriglobia</taxon>
        <taxon>Terriglobales</taxon>
        <taxon>Acidobacteriaceae</taxon>
        <taxon>Acidisarcina</taxon>
    </lineage>
</organism>
<dbReference type="KEGG" id="abas:ACPOL_3451"/>
<evidence type="ECO:0000313" key="1">
    <source>
        <dbReference type="EMBL" id="AXC12738.1"/>
    </source>
</evidence>
<proteinExistence type="predicted"/>